<keyword evidence="4" id="KW-1133">Transmembrane helix</keyword>
<feature type="non-terminal residue" evidence="6">
    <location>
        <position position="77"/>
    </location>
</feature>
<evidence type="ECO:0000256" key="4">
    <source>
        <dbReference type="ARBA" id="ARBA00022989"/>
    </source>
</evidence>
<dbReference type="Gene3D" id="3.40.1110.10">
    <property type="entry name" value="Calcium-transporting ATPase, cytoplasmic domain N"/>
    <property type="match status" value="1"/>
</dbReference>
<comment type="caution">
    <text evidence="6">The sequence shown here is derived from an EMBL/GenBank/DDBJ whole genome shotgun (WGS) entry which is preliminary data.</text>
</comment>
<dbReference type="GO" id="GO:0016787">
    <property type="term" value="F:hydrolase activity"/>
    <property type="evidence" value="ECO:0007669"/>
    <property type="project" value="UniProtKB-KW"/>
</dbReference>
<comment type="subcellular location">
    <subcellularLocation>
        <location evidence="1">Membrane</location>
    </subcellularLocation>
</comment>
<organism evidence="6 7">
    <name type="scientific">Alkalihalophilus pseudofirmus</name>
    <name type="common">Bacillus pseudofirmus</name>
    <dbReference type="NCBI Taxonomy" id="79885"/>
    <lineage>
        <taxon>Bacteria</taxon>
        <taxon>Bacillati</taxon>
        <taxon>Bacillota</taxon>
        <taxon>Bacilli</taxon>
        <taxon>Bacillales</taxon>
        <taxon>Bacillaceae</taxon>
        <taxon>Alkalihalophilus</taxon>
    </lineage>
</organism>
<sequence length="77" mass="8127">VISTPVSIVTAIGNAARHGVLIKGGSYLEELGALKAIAFDKTGTLTRGTPVVTDYINFSNDEDLLGKIAALERMSQH</sequence>
<evidence type="ECO:0000313" key="6">
    <source>
        <dbReference type="EMBL" id="MDV2888514.1"/>
    </source>
</evidence>
<dbReference type="InterPro" id="IPR018303">
    <property type="entry name" value="ATPase_P-typ_P_site"/>
</dbReference>
<keyword evidence="6" id="KW-0378">Hydrolase</keyword>
<dbReference type="RefSeq" id="WP_323468403.1">
    <property type="nucleotide sequence ID" value="NZ_JAWJAY010001580.1"/>
</dbReference>
<name>A0AAJ2NTH0_ALKPS</name>
<evidence type="ECO:0000256" key="5">
    <source>
        <dbReference type="ARBA" id="ARBA00023136"/>
    </source>
</evidence>
<dbReference type="InterPro" id="IPR051014">
    <property type="entry name" value="Cation_Transport_ATPase_IB"/>
</dbReference>
<dbReference type="PANTHER" id="PTHR48085:SF5">
    <property type="entry name" value="CADMIUM_ZINC-TRANSPORTING ATPASE HMA4-RELATED"/>
    <property type="match status" value="1"/>
</dbReference>
<accession>A0AAJ2NTH0</accession>
<dbReference type="Pfam" id="PF00702">
    <property type="entry name" value="Hydrolase"/>
    <property type="match status" value="1"/>
</dbReference>
<reference evidence="6" key="1">
    <citation type="submission" date="2023-10" db="EMBL/GenBank/DDBJ databases">
        <title>Screening of Alkalihalophilus pseudofirmusBZ-TG-HK211 and Its Alleviation of Salt Stress on Rapeseed Growth.</title>
        <authorList>
            <person name="Zhao B."/>
            <person name="Guo T."/>
        </authorList>
    </citation>
    <scope>NUCLEOTIDE SEQUENCE</scope>
    <source>
        <strain evidence="6">BZ-TG-HK211</strain>
    </source>
</reference>
<dbReference type="SUPFAM" id="SSF81660">
    <property type="entry name" value="Metal cation-transporting ATPase, ATP-binding domain N"/>
    <property type="match status" value="1"/>
</dbReference>
<dbReference type="PROSITE" id="PS00154">
    <property type="entry name" value="ATPASE_E1_E2"/>
    <property type="match status" value="1"/>
</dbReference>
<feature type="non-terminal residue" evidence="6">
    <location>
        <position position="1"/>
    </location>
</feature>
<dbReference type="AlphaFoldDB" id="A0AAJ2NTH0"/>
<dbReference type="InterPro" id="IPR023299">
    <property type="entry name" value="ATPase_P-typ_cyto_dom_N"/>
</dbReference>
<evidence type="ECO:0000256" key="2">
    <source>
        <dbReference type="ARBA" id="ARBA00006024"/>
    </source>
</evidence>
<comment type="similarity">
    <text evidence="2">Belongs to the cation transport ATPase (P-type) (TC 3.A.3) family. Type IB subfamily.</text>
</comment>
<protein>
    <submittedName>
        <fullName evidence="6">HAD family hydrolase</fullName>
    </submittedName>
</protein>
<dbReference type="Gene3D" id="3.40.50.1000">
    <property type="entry name" value="HAD superfamily/HAD-like"/>
    <property type="match status" value="1"/>
</dbReference>
<dbReference type="GO" id="GO:0016020">
    <property type="term" value="C:membrane"/>
    <property type="evidence" value="ECO:0007669"/>
    <property type="project" value="UniProtKB-SubCell"/>
</dbReference>
<dbReference type="InterPro" id="IPR023214">
    <property type="entry name" value="HAD_sf"/>
</dbReference>
<gene>
    <name evidence="6" type="ORF">RYX45_25465</name>
</gene>
<keyword evidence="5" id="KW-0472">Membrane</keyword>
<dbReference type="GO" id="GO:0015086">
    <property type="term" value="F:cadmium ion transmembrane transporter activity"/>
    <property type="evidence" value="ECO:0007669"/>
    <property type="project" value="TreeGrafter"/>
</dbReference>
<dbReference type="PANTHER" id="PTHR48085">
    <property type="entry name" value="CADMIUM/ZINC-TRANSPORTING ATPASE HMA2-RELATED"/>
    <property type="match status" value="1"/>
</dbReference>
<proteinExistence type="inferred from homology"/>
<evidence type="ECO:0000313" key="7">
    <source>
        <dbReference type="Proteomes" id="UP001285636"/>
    </source>
</evidence>
<dbReference type="GO" id="GO:0000166">
    <property type="term" value="F:nucleotide binding"/>
    <property type="evidence" value="ECO:0007669"/>
    <property type="project" value="InterPro"/>
</dbReference>
<dbReference type="EMBL" id="JAWJAY010001580">
    <property type="protein sequence ID" value="MDV2888514.1"/>
    <property type="molecule type" value="Genomic_DNA"/>
</dbReference>
<dbReference type="Proteomes" id="UP001285636">
    <property type="component" value="Unassembled WGS sequence"/>
</dbReference>
<evidence type="ECO:0000256" key="1">
    <source>
        <dbReference type="ARBA" id="ARBA00004370"/>
    </source>
</evidence>
<keyword evidence="3" id="KW-0812">Transmembrane</keyword>
<evidence type="ECO:0000256" key="3">
    <source>
        <dbReference type="ARBA" id="ARBA00022692"/>
    </source>
</evidence>